<dbReference type="Pfam" id="PF09588">
    <property type="entry name" value="YqaJ"/>
    <property type="match status" value="1"/>
</dbReference>
<dbReference type="Proteomes" id="UP000192569">
    <property type="component" value="Chromosome I"/>
</dbReference>
<dbReference type="RefSeq" id="WP_084665553.1">
    <property type="nucleotide sequence ID" value="NZ_LT838272.1"/>
</dbReference>
<dbReference type="EMBL" id="LT838272">
    <property type="protein sequence ID" value="SMB97830.1"/>
    <property type="molecule type" value="Genomic_DNA"/>
</dbReference>
<dbReference type="Gene3D" id="3.90.320.10">
    <property type="match status" value="1"/>
</dbReference>
<dbReference type="OrthoDB" id="1982at2"/>
<gene>
    <name evidence="4" type="ORF">SAMN00808754_1972</name>
</gene>
<keyword evidence="5" id="KW-1185">Reference proteome</keyword>
<evidence type="ECO:0000256" key="1">
    <source>
        <dbReference type="ARBA" id="ARBA00022801"/>
    </source>
</evidence>
<evidence type="ECO:0000256" key="2">
    <source>
        <dbReference type="SAM" id="Coils"/>
    </source>
</evidence>
<protein>
    <recommendedName>
        <fullName evidence="3">YqaJ viral recombinase domain-containing protein</fullName>
    </recommendedName>
</protein>
<feature type="coiled-coil region" evidence="2">
    <location>
        <begin position="233"/>
        <end position="260"/>
    </location>
</feature>
<dbReference type="InterPro" id="IPR019080">
    <property type="entry name" value="YqaJ_viral_recombinase"/>
</dbReference>
<dbReference type="GO" id="GO:0016787">
    <property type="term" value="F:hydrolase activity"/>
    <property type="evidence" value="ECO:0007669"/>
    <property type="project" value="UniProtKB-KW"/>
</dbReference>
<accession>A0A1W1VX60</accession>
<sequence>MIRISQAGACPRRIWLEAQGIEGLPQAESTLRAFEEGHLHEPSILAWAANNLPNAPYTLSNQQLEVKATDFLVGHVDAIGLSSMGNKPVLLEAKCLKRRAFQEFRQNGVKESHPQYYTQVQLYLHGLKRAGWDIGRAYLVARNKETPPTQWWEHHYEYIPYNPEFVCSKIQELEKLAEAIEQKKEVPPPYHPDRDWQCRYPWCVYTQHCWPGWKKQSYEVQDRSDLATVVEMYQEVCEEIKALEELKEELKAKLQEEAGETPIQAGRWLVQWIERRQERFDTKLARKELPAEVLAKLLKVSTYKVLEIKEAV</sequence>
<evidence type="ECO:0000313" key="5">
    <source>
        <dbReference type="Proteomes" id="UP000192569"/>
    </source>
</evidence>
<dbReference type="STRING" id="698762.SAMN00808754_1972"/>
<reference evidence="4 5" key="1">
    <citation type="submission" date="2017-04" db="EMBL/GenBank/DDBJ databases">
        <authorList>
            <person name="Afonso C.L."/>
            <person name="Miller P.J."/>
            <person name="Scott M.A."/>
            <person name="Spackman E."/>
            <person name="Goraichik I."/>
            <person name="Dimitrov K.M."/>
            <person name="Suarez D.L."/>
            <person name="Swayne D.E."/>
        </authorList>
    </citation>
    <scope>NUCLEOTIDE SEQUENCE [LARGE SCALE GENOMIC DNA]</scope>
    <source>
        <strain evidence="4 5">ToBE</strain>
    </source>
</reference>
<evidence type="ECO:0000259" key="3">
    <source>
        <dbReference type="Pfam" id="PF09588"/>
    </source>
</evidence>
<organism evidence="4 5">
    <name type="scientific">Thermanaeromonas toyohensis ToBE</name>
    <dbReference type="NCBI Taxonomy" id="698762"/>
    <lineage>
        <taxon>Bacteria</taxon>
        <taxon>Bacillati</taxon>
        <taxon>Bacillota</taxon>
        <taxon>Clostridia</taxon>
        <taxon>Neomoorellales</taxon>
        <taxon>Neomoorellaceae</taxon>
        <taxon>Thermanaeromonas</taxon>
    </lineage>
</organism>
<dbReference type="AlphaFoldDB" id="A0A1W1VX60"/>
<dbReference type="InterPro" id="IPR011604">
    <property type="entry name" value="PDDEXK-like_dom_sf"/>
</dbReference>
<feature type="domain" description="YqaJ viral recombinase" evidence="3">
    <location>
        <begin position="13"/>
        <end position="125"/>
    </location>
</feature>
<name>A0A1W1VX60_9FIRM</name>
<proteinExistence type="predicted"/>
<keyword evidence="1" id="KW-0378">Hydrolase</keyword>
<keyword evidence="2" id="KW-0175">Coiled coil</keyword>
<evidence type="ECO:0000313" key="4">
    <source>
        <dbReference type="EMBL" id="SMB97830.1"/>
    </source>
</evidence>